<evidence type="ECO:0000313" key="1">
    <source>
        <dbReference type="Proteomes" id="UP000887565"/>
    </source>
</evidence>
<evidence type="ECO:0000313" key="2">
    <source>
        <dbReference type="WBParaSite" id="nRc.2.0.1.t05149-RA"/>
    </source>
</evidence>
<keyword evidence="1" id="KW-1185">Reference proteome</keyword>
<dbReference type="Proteomes" id="UP000887565">
    <property type="component" value="Unplaced"/>
</dbReference>
<name>A0A915HTR1_ROMCU</name>
<sequence>MGNEYWPPLQQNNAVGATSGLPHPDLFDLHDEVLAEHLADHSRLCYPACVISIGFLAAAVVWARTPLSALPLPPPKYAMLINVNPSTALKRTDDISMVALYRLTECAPAPRGRFAAQGPPPRIPTDSALEVLRQLESMNLLVSCLSSFMTGFLKPICPLGD</sequence>
<dbReference type="WBParaSite" id="nRc.2.0.1.t05149-RA">
    <property type="protein sequence ID" value="nRc.2.0.1.t05149-RA"/>
    <property type="gene ID" value="nRc.2.0.1.g05149"/>
</dbReference>
<organism evidence="1 2">
    <name type="scientific">Romanomermis culicivorax</name>
    <name type="common">Nematode worm</name>
    <dbReference type="NCBI Taxonomy" id="13658"/>
    <lineage>
        <taxon>Eukaryota</taxon>
        <taxon>Metazoa</taxon>
        <taxon>Ecdysozoa</taxon>
        <taxon>Nematoda</taxon>
        <taxon>Enoplea</taxon>
        <taxon>Dorylaimia</taxon>
        <taxon>Mermithida</taxon>
        <taxon>Mermithoidea</taxon>
        <taxon>Mermithidae</taxon>
        <taxon>Romanomermis</taxon>
    </lineage>
</organism>
<protein>
    <submittedName>
        <fullName evidence="2">Uncharacterized protein</fullName>
    </submittedName>
</protein>
<accession>A0A915HTR1</accession>
<proteinExistence type="predicted"/>
<reference evidence="2" key="1">
    <citation type="submission" date="2022-11" db="UniProtKB">
        <authorList>
            <consortium name="WormBaseParasite"/>
        </authorList>
    </citation>
    <scope>IDENTIFICATION</scope>
</reference>
<dbReference type="AlphaFoldDB" id="A0A915HTR1"/>